<dbReference type="InterPro" id="IPR052062">
    <property type="entry name" value="Murein_DD/LD_carboxypeptidase"/>
</dbReference>
<gene>
    <name evidence="8" type="ORF">AU255_17375</name>
</gene>
<dbReference type="AlphaFoldDB" id="A0A1V8M308"/>
<dbReference type="PROSITE" id="PS51257">
    <property type="entry name" value="PROKAR_LIPOPROTEIN"/>
    <property type="match status" value="1"/>
</dbReference>
<evidence type="ECO:0000256" key="3">
    <source>
        <dbReference type="ARBA" id="ARBA00022729"/>
    </source>
</evidence>
<dbReference type="GO" id="GO:0008234">
    <property type="term" value="F:cysteine-type peptidase activity"/>
    <property type="evidence" value="ECO:0007669"/>
    <property type="project" value="UniProtKB-KW"/>
</dbReference>
<keyword evidence="3 6" id="KW-0732">Signal</keyword>
<accession>A0A1V8M308</accession>
<dbReference type="InterPro" id="IPR038765">
    <property type="entry name" value="Papain-like_cys_pep_sf"/>
</dbReference>
<evidence type="ECO:0000256" key="5">
    <source>
        <dbReference type="ARBA" id="ARBA00022807"/>
    </source>
</evidence>
<comment type="caution">
    <text evidence="8">The sequence shown here is derived from an EMBL/GenBank/DDBJ whole genome shotgun (WGS) entry which is preliminary data.</text>
</comment>
<sequence>MTYKTLKIISVTSFILLLAGCANNNVAVKTTKIVATNKVKQVLYAQFSEWKSVKHRLGGLSKDGIDCSGFVYLTYIDNFSIELPRTTEQQVRSGIKIYSQDNLKAGDLVFFKTGIWQRHVGIYLEQKKFMHVSTKKGVSISHLDNSYWRKRYWQAVRVLGS</sequence>
<dbReference type="SUPFAM" id="SSF54001">
    <property type="entry name" value="Cysteine proteinases"/>
    <property type="match status" value="1"/>
</dbReference>
<reference evidence="8 9" key="1">
    <citation type="submission" date="2015-12" db="EMBL/GenBank/DDBJ databases">
        <authorList>
            <person name="Shamseldin A."/>
            <person name="Moawad H."/>
            <person name="Abd El-Rahim W.M."/>
            <person name="Sadowsky M.J."/>
        </authorList>
    </citation>
    <scope>NUCLEOTIDE SEQUENCE [LARGE SCALE GENOMIC DNA]</scope>
    <source>
        <strain evidence="8 9">WF1</strain>
    </source>
</reference>
<protein>
    <recommendedName>
        <fullName evidence="7">NlpC/P60 domain-containing protein</fullName>
    </recommendedName>
</protein>
<evidence type="ECO:0000256" key="4">
    <source>
        <dbReference type="ARBA" id="ARBA00022801"/>
    </source>
</evidence>
<dbReference type="PANTHER" id="PTHR47360">
    <property type="entry name" value="MUREIN DD-ENDOPEPTIDASE MEPS/MUREIN LD-CARBOXYPEPTIDASE"/>
    <property type="match status" value="1"/>
</dbReference>
<dbReference type="OrthoDB" id="9807055at2"/>
<evidence type="ECO:0000256" key="1">
    <source>
        <dbReference type="ARBA" id="ARBA00007074"/>
    </source>
</evidence>
<evidence type="ECO:0000313" key="9">
    <source>
        <dbReference type="Proteomes" id="UP000191980"/>
    </source>
</evidence>
<evidence type="ECO:0000256" key="2">
    <source>
        <dbReference type="ARBA" id="ARBA00022670"/>
    </source>
</evidence>
<dbReference type="STRING" id="1420851.AU255_17375"/>
<organism evidence="8 9">
    <name type="scientific">Methyloprofundus sedimenti</name>
    <dbReference type="NCBI Taxonomy" id="1420851"/>
    <lineage>
        <taxon>Bacteria</taxon>
        <taxon>Pseudomonadati</taxon>
        <taxon>Pseudomonadota</taxon>
        <taxon>Gammaproteobacteria</taxon>
        <taxon>Methylococcales</taxon>
        <taxon>Methylococcaceae</taxon>
        <taxon>Methyloprofundus</taxon>
    </lineage>
</organism>
<feature type="signal peptide" evidence="6">
    <location>
        <begin position="1"/>
        <end position="24"/>
    </location>
</feature>
<feature type="domain" description="NlpC/P60" evidence="7">
    <location>
        <begin position="37"/>
        <end position="159"/>
    </location>
</feature>
<keyword evidence="2" id="KW-0645">Protease</keyword>
<comment type="similarity">
    <text evidence="1">Belongs to the peptidase C40 family.</text>
</comment>
<dbReference type="Gene3D" id="3.90.1720.10">
    <property type="entry name" value="endopeptidase domain like (from Nostoc punctiforme)"/>
    <property type="match status" value="1"/>
</dbReference>
<evidence type="ECO:0000256" key="6">
    <source>
        <dbReference type="SAM" id="SignalP"/>
    </source>
</evidence>
<dbReference type="RefSeq" id="WP_080524169.1">
    <property type="nucleotide sequence ID" value="NZ_LPUF01000003.1"/>
</dbReference>
<proteinExistence type="inferred from homology"/>
<dbReference type="PANTHER" id="PTHR47360:SF1">
    <property type="entry name" value="ENDOPEPTIDASE NLPC-RELATED"/>
    <property type="match status" value="1"/>
</dbReference>
<dbReference type="Pfam" id="PF00877">
    <property type="entry name" value="NLPC_P60"/>
    <property type="match status" value="1"/>
</dbReference>
<evidence type="ECO:0000259" key="7">
    <source>
        <dbReference type="PROSITE" id="PS51935"/>
    </source>
</evidence>
<dbReference type="GO" id="GO:0006508">
    <property type="term" value="P:proteolysis"/>
    <property type="evidence" value="ECO:0007669"/>
    <property type="project" value="UniProtKB-KW"/>
</dbReference>
<name>A0A1V8M308_9GAMM</name>
<keyword evidence="4" id="KW-0378">Hydrolase</keyword>
<evidence type="ECO:0000313" key="8">
    <source>
        <dbReference type="EMBL" id="OQK15947.1"/>
    </source>
</evidence>
<feature type="chain" id="PRO_5012573874" description="NlpC/P60 domain-containing protein" evidence="6">
    <location>
        <begin position="25"/>
        <end position="161"/>
    </location>
</feature>
<dbReference type="PROSITE" id="PS51935">
    <property type="entry name" value="NLPC_P60"/>
    <property type="match status" value="1"/>
</dbReference>
<dbReference type="EMBL" id="LPUF01000003">
    <property type="protein sequence ID" value="OQK15947.1"/>
    <property type="molecule type" value="Genomic_DNA"/>
</dbReference>
<dbReference type="InterPro" id="IPR000064">
    <property type="entry name" value="NLP_P60_dom"/>
</dbReference>
<dbReference type="Proteomes" id="UP000191980">
    <property type="component" value="Unassembled WGS sequence"/>
</dbReference>
<keyword evidence="9" id="KW-1185">Reference proteome</keyword>
<keyword evidence="5" id="KW-0788">Thiol protease</keyword>